<dbReference type="STRING" id="80966.ENSAPOP00000020556"/>
<evidence type="ECO:0000256" key="2">
    <source>
        <dbReference type="ARBA" id="ARBA00004107"/>
    </source>
</evidence>
<keyword evidence="13" id="KW-0560">Oxidoreductase</keyword>
<evidence type="ECO:0000256" key="17">
    <source>
        <dbReference type="ARBA" id="ARBA00023228"/>
    </source>
</evidence>
<dbReference type="PANTHER" id="PTHR10106:SF38">
    <property type="entry name" value="LYSOSOMAL MEMBRANE ASCORBATE-DEPENDENT FERRIREDUCTASE CYB561A3"/>
    <property type="match status" value="1"/>
</dbReference>
<evidence type="ECO:0000256" key="16">
    <source>
        <dbReference type="ARBA" id="ARBA00023180"/>
    </source>
</evidence>
<evidence type="ECO:0000256" key="1">
    <source>
        <dbReference type="ARBA" id="ARBA00001970"/>
    </source>
</evidence>
<evidence type="ECO:0000256" key="4">
    <source>
        <dbReference type="ARBA" id="ARBA00011738"/>
    </source>
</evidence>
<comment type="function">
    <text evidence="22">Transmembrane reductase that uses ascorbate as an electron donor in the cytoplasm and transfers electrons across membranes to reduce iron cations Fe(3+) into Fe(2+) in the lumen of the late endosome and lysosome. Reduced iron can then be extruded from the late endosome and lysosome to the cytoplasm by divalent metal-specific transporters. It is therefore most probably involved in endosomal and lysosomal cellular iron homeostasis.</text>
</comment>
<evidence type="ECO:0000256" key="6">
    <source>
        <dbReference type="ARBA" id="ARBA00022617"/>
    </source>
</evidence>
<keyword evidence="17" id="KW-0458">Lysosome</keyword>
<dbReference type="GeneTree" id="ENSGT00950000183197"/>
<evidence type="ECO:0000259" key="25">
    <source>
        <dbReference type="SMART" id="SM00665"/>
    </source>
</evidence>
<evidence type="ECO:0000256" key="20">
    <source>
        <dbReference type="ARBA" id="ARBA00042550"/>
    </source>
</evidence>
<evidence type="ECO:0000256" key="15">
    <source>
        <dbReference type="ARBA" id="ARBA00023136"/>
    </source>
</evidence>
<dbReference type="Gene3D" id="1.20.120.1770">
    <property type="match status" value="2"/>
</dbReference>
<dbReference type="InterPro" id="IPR006593">
    <property type="entry name" value="Cyt_b561/ferric_Rdtase_TM"/>
</dbReference>
<dbReference type="GO" id="GO:0031902">
    <property type="term" value="C:late endosome membrane"/>
    <property type="evidence" value="ECO:0007669"/>
    <property type="project" value="UniProtKB-SubCell"/>
</dbReference>
<keyword evidence="7 24" id="KW-0812">Transmembrane</keyword>
<evidence type="ECO:0000313" key="26">
    <source>
        <dbReference type="Ensembl" id="ENSAPOP00000020556.1"/>
    </source>
</evidence>
<evidence type="ECO:0000256" key="13">
    <source>
        <dbReference type="ARBA" id="ARBA00023002"/>
    </source>
</evidence>
<feature type="transmembrane region" description="Helical" evidence="24">
    <location>
        <begin position="152"/>
        <end position="173"/>
    </location>
</feature>
<dbReference type="Ensembl" id="ENSAPOT00000030716.1">
    <property type="protein sequence ID" value="ENSAPOP00000020556.1"/>
    <property type="gene ID" value="ENSAPOG00000024173.1"/>
</dbReference>
<organism evidence="26 27">
    <name type="scientific">Acanthochromis polyacanthus</name>
    <name type="common">spiny chromis</name>
    <dbReference type="NCBI Taxonomy" id="80966"/>
    <lineage>
        <taxon>Eukaryota</taxon>
        <taxon>Metazoa</taxon>
        <taxon>Chordata</taxon>
        <taxon>Craniata</taxon>
        <taxon>Vertebrata</taxon>
        <taxon>Euteleostomi</taxon>
        <taxon>Actinopterygii</taxon>
        <taxon>Neopterygii</taxon>
        <taxon>Teleostei</taxon>
        <taxon>Neoteleostei</taxon>
        <taxon>Acanthomorphata</taxon>
        <taxon>Ovalentaria</taxon>
        <taxon>Pomacentridae</taxon>
        <taxon>Acanthochromis</taxon>
    </lineage>
</organism>
<dbReference type="GO" id="GO:0005765">
    <property type="term" value="C:lysosomal membrane"/>
    <property type="evidence" value="ECO:0007669"/>
    <property type="project" value="UniProtKB-SubCell"/>
</dbReference>
<dbReference type="SMART" id="SM00665">
    <property type="entry name" value="B561"/>
    <property type="match status" value="1"/>
</dbReference>
<dbReference type="InterPro" id="IPR043205">
    <property type="entry name" value="CYB561/CYBRD1-like"/>
</dbReference>
<dbReference type="Pfam" id="PF03188">
    <property type="entry name" value="Cytochrom_B561"/>
    <property type="match status" value="1"/>
</dbReference>
<reference evidence="26" key="2">
    <citation type="submission" date="2025-09" db="UniProtKB">
        <authorList>
            <consortium name="Ensembl"/>
        </authorList>
    </citation>
    <scope>IDENTIFICATION</scope>
</reference>
<name>A0A3Q1FQU0_9TELE</name>
<keyword evidence="27" id="KW-1185">Reference proteome</keyword>
<reference evidence="26" key="1">
    <citation type="submission" date="2025-08" db="UniProtKB">
        <authorList>
            <consortium name="Ensembl"/>
        </authorList>
    </citation>
    <scope>IDENTIFICATION</scope>
</reference>
<dbReference type="InParanoid" id="A0A3Q1FQU0"/>
<protein>
    <recommendedName>
        <fullName evidence="19">Lysosomal membrane ascorbate-dependent ferrireductase CYB561A3</fullName>
        <ecNumber evidence="18">7.2.1.3</ecNumber>
    </recommendedName>
    <alternativeName>
        <fullName evidence="21">Cytochrome b ascorbate-dependent protein 3</fullName>
    </alternativeName>
    <alternativeName>
        <fullName evidence="20">Lysosomal cytochrome b</fullName>
    </alternativeName>
</protein>
<evidence type="ECO:0000256" key="7">
    <source>
        <dbReference type="ARBA" id="ARBA00022692"/>
    </source>
</evidence>
<sequence length="225" mass="24812">GRLCCLKLSMTVSGSESALCDLCTVLELILERWLRLGLQLNWHPVLIVPGPVVLYSNAAVVYRVPFTWKLVHAGLMLVALLLAILGLCAVLGLAAFLLPCSAQWFHNAMKPVHIWLGKAILILSLTSSISGINDKLLLALTGAPYSSLPEEAKFVNSLGVFIVAFGMVAFGILSKKEWKWPETHQKILISDYILDKYAKIILFLRRVLSSDPSLKICFLGRSLLL</sequence>
<keyword evidence="9" id="KW-0967">Endosome</keyword>
<evidence type="ECO:0000256" key="14">
    <source>
        <dbReference type="ARBA" id="ARBA00023004"/>
    </source>
</evidence>
<evidence type="ECO:0000256" key="22">
    <source>
        <dbReference type="ARBA" id="ARBA00046132"/>
    </source>
</evidence>
<dbReference type="GO" id="GO:0046872">
    <property type="term" value="F:metal ion binding"/>
    <property type="evidence" value="ECO:0007669"/>
    <property type="project" value="UniProtKB-KW"/>
</dbReference>
<evidence type="ECO:0000256" key="19">
    <source>
        <dbReference type="ARBA" id="ARBA00040498"/>
    </source>
</evidence>
<evidence type="ECO:0000256" key="10">
    <source>
        <dbReference type="ARBA" id="ARBA00022967"/>
    </source>
</evidence>
<feature type="domain" description="Cytochrome b561" evidence="25">
    <location>
        <begin position="42"/>
        <end position="132"/>
    </location>
</feature>
<dbReference type="GO" id="GO:0140571">
    <property type="term" value="F:transmembrane ascorbate ferrireductase activity"/>
    <property type="evidence" value="ECO:0007669"/>
    <property type="project" value="UniProtKB-EC"/>
</dbReference>
<keyword evidence="16" id="KW-0325">Glycoprotein</keyword>
<feature type="transmembrane region" description="Helical" evidence="24">
    <location>
        <begin position="74"/>
        <end position="100"/>
    </location>
</feature>
<keyword evidence="12 24" id="KW-1133">Transmembrane helix</keyword>
<evidence type="ECO:0000256" key="12">
    <source>
        <dbReference type="ARBA" id="ARBA00022989"/>
    </source>
</evidence>
<keyword evidence="11" id="KW-0249">Electron transport</keyword>
<dbReference type="EC" id="7.2.1.3" evidence="18"/>
<evidence type="ECO:0000256" key="8">
    <source>
        <dbReference type="ARBA" id="ARBA00022723"/>
    </source>
</evidence>
<evidence type="ECO:0000256" key="9">
    <source>
        <dbReference type="ARBA" id="ARBA00022753"/>
    </source>
</evidence>
<evidence type="ECO:0000256" key="3">
    <source>
        <dbReference type="ARBA" id="ARBA00004155"/>
    </source>
</evidence>
<evidence type="ECO:0000256" key="24">
    <source>
        <dbReference type="SAM" id="Phobius"/>
    </source>
</evidence>
<dbReference type="AlphaFoldDB" id="A0A3Q1FQU0"/>
<keyword evidence="6" id="KW-0349">Heme</keyword>
<comment type="subunit">
    <text evidence="4">Homodimer.</text>
</comment>
<feature type="transmembrane region" description="Helical" evidence="24">
    <location>
        <begin position="112"/>
        <end position="132"/>
    </location>
</feature>
<keyword evidence="14" id="KW-0408">Iron</keyword>
<keyword evidence="15 24" id="KW-0472">Membrane</keyword>
<accession>A0A3Q1FQU0</accession>
<dbReference type="PANTHER" id="PTHR10106">
    <property type="entry name" value="CYTOCHROME B561-RELATED"/>
    <property type="match status" value="1"/>
</dbReference>
<comment type="cofactor">
    <cofactor evidence="1">
        <name>heme b</name>
        <dbReference type="ChEBI" id="CHEBI:60344"/>
    </cofactor>
</comment>
<dbReference type="Proteomes" id="UP000257200">
    <property type="component" value="Unplaced"/>
</dbReference>
<feature type="transmembrane region" description="Helical" evidence="24">
    <location>
        <begin position="42"/>
        <end position="62"/>
    </location>
</feature>
<evidence type="ECO:0000313" key="27">
    <source>
        <dbReference type="Proteomes" id="UP000257200"/>
    </source>
</evidence>
<evidence type="ECO:0000256" key="23">
    <source>
        <dbReference type="ARBA" id="ARBA00048457"/>
    </source>
</evidence>
<keyword evidence="5" id="KW-0813">Transport</keyword>
<evidence type="ECO:0000256" key="11">
    <source>
        <dbReference type="ARBA" id="ARBA00022982"/>
    </source>
</evidence>
<comment type="subcellular location">
    <subcellularLocation>
        <location evidence="2">Late endosome membrane</location>
        <topology evidence="2">Multi-pass membrane protein</topology>
    </subcellularLocation>
    <subcellularLocation>
        <location evidence="3">Lysosome membrane</location>
        <topology evidence="3">Multi-pass membrane protein</topology>
    </subcellularLocation>
</comment>
<proteinExistence type="predicted"/>
<keyword evidence="10" id="KW-1278">Translocase</keyword>
<evidence type="ECO:0000256" key="18">
    <source>
        <dbReference type="ARBA" id="ARBA00024225"/>
    </source>
</evidence>
<evidence type="ECO:0000256" key="21">
    <source>
        <dbReference type="ARBA" id="ARBA00042571"/>
    </source>
</evidence>
<evidence type="ECO:0000256" key="5">
    <source>
        <dbReference type="ARBA" id="ARBA00022448"/>
    </source>
</evidence>
<keyword evidence="8" id="KW-0479">Metal-binding</keyword>
<comment type="catalytic activity">
    <reaction evidence="23">
        <text>Fe(3+)(out) + L-ascorbate(in) = monodehydro-L-ascorbate radical(in) + Fe(2+)(out) + H(+)</text>
        <dbReference type="Rhea" id="RHEA:30403"/>
        <dbReference type="ChEBI" id="CHEBI:15378"/>
        <dbReference type="ChEBI" id="CHEBI:29033"/>
        <dbReference type="ChEBI" id="CHEBI:29034"/>
        <dbReference type="ChEBI" id="CHEBI:38290"/>
        <dbReference type="ChEBI" id="CHEBI:59513"/>
        <dbReference type="EC" id="7.2.1.3"/>
    </reaction>
    <physiologicalReaction direction="left-to-right" evidence="23">
        <dbReference type="Rhea" id="RHEA:30404"/>
    </physiologicalReaction>
</comment>